<dbReference type="Proteomes" id="UP000186922">
    <property type="component" value="Unassembled WGS sequence"/>
</dbReference>
<keyword evidence="1" id="KW-0472">Membrane</keyword>
<evidence type="ECO:0000313" key="3">
    <source>
        <dbReference type="Proteomes" id="UP000186922"/>
    </source>
</evidence>
<keyword evidence="1" id="KW-1133">Transmembrane helix</keyword>
<dbReference type="AlphaFoldDB" id="A0A1D1WAK2"/>
<protein>
    <submittedName>
        <fullName evidence="2">Uncharacterized protein</fullName>
    </submittedName>
</protein>
<proteinExistence type="predicted"/>
<keyword evidence="1" id="KW-0812">Transmembrane</keyword>
<reference evidence="2 3" key="1">
    <citation type="journal article" date="2016" name="Nat. Commun.">
        <title>Extremotolerant tardigrade genome and improved radiotolerance of human cultured cells by tardigrade-unique protein.</title>
        <authorList>
            <person name="Hashimoto T."/>
            <person name="Horikawa D.D."/>
            <person name="Saito Y."/>
            <person name="Kuwahara H."/>
            <person name="Kozuka-Hata H."/>
            <person name="Shin-I T."/>
            <person name="Minakuchi Y."/>
            <person name="Ohishi K."/>
            <person name="Motoyama A."/>
            <person name="Aizu T."/>
            <person name="Enomoto A."/>
            <person name="Kondo K."/>
            <person name="Tanaka S."/>
            <person name="Hara Y."/>
            <person name="Koshikawa S."/>
            <person name="Sagara H."/>
            <person name="Miura T."/>
            <person name="Yokobori S."/>
            <person name="Miyagawa K."/>
            <person name="Suzuki Y."/>
            <person name="Kubo T."/>
            <person name="Oyama M."/>
            <person name="Kohara Y."/>
            <person name="Fujiyama A."/>
            <person name="Arakawa K."/>
            <person name="Katayama T."/>
            <person name="Toyoda A."/>
            <person name="Kunieda T."/>
        </authorList>
    </citation>
    <scope>NUCLEOTIDE SEQUENCE [LARGE SCALE GENOMIC DNA]</scope>
    <source>
        <strain evidence="2 3">YOKOZUNA-1</strain>
    </source>
</reference>
<feature type="transmembrane region" description="Helical" evidence="1">
    <location>
        <begin position="85"/>
        <end position="108"/>
    </location>
</feature>
<sequence>MSVVNTLQAVKTAERMNKTLDDDPFAVADPCEDVRSLWEEINNSFMLIYGAAYGSDVIVMLGYAMSVISTLSSKNQQDVSMEFAVLYFIQTIGVSVRILLMTVVLILVHEKVGFENPANSCGQGRTDMVTLGFSQGRVVMLYNKPQDSKEQCEAVRPTRRQGRAPTGHLSHGARHNAVKCFQLKDRFGTPLEDRSTKHMLRPELPKLCVGALA</sequence>
<accession>A0A1D1WAK2</accession>
<evidence type="ECO:0000256" key="1">
    <source>
        <dbReference type="SAM" id="Phobius"/>
    </source>
</evidence>
<comment type="caution">
    <text evidence="2">The sequence shown here is derived from an EMBL/GenBank/DDBJ whole genome shotgun (WGS) entry which is preliminary data.</text>
</comment>
<organism evidence="2 3">
    <name type="scientific">Ramazzottius varieornatus</name>
    <name type="common">Water bear</name>
    <name type="synonym">Tardigrade</name>
    <dbReference type="NCBI Taxonomy" id="947166"/>
    <lineage>
        <taxon>Eukaryota</taxon>
        <taxon>Metazoa</taxon>
        <taxon>Ecdysozoa</taxon>
        <taxon>Tardigrada</taxon>
        <taxon>Eutardigrada</taxon>
        <taxon>Parachela</taxon>
        <taxon>Hypsibioidea</taxon>
        <taxon>Ramazzottiidae</taxon>
        <taxon>Ramazzottius</taxon>
    </lineage>
</organism>
<dbReference type="EMBL" id="BDGG01000024">
    <property type="protein sequence ID" value="GAV09618.1"/>
    <property type="molecule type" value="Genomic_DNA"/>
</dbReference>
<evidence type="ECO:0000313" key="2">
    <source>
        <dbReference type="EMBL" id="GAV09618.1"/>
    </source>
</evidence>
<gene>
    <name evidence="2" type="primary">RvY_19123-1</name>
    <name evidence="2" type="synonym">RvY_19123.1</name>
    <name evidence="2" type="ORF">RvY_19123</name>
</gene>
<name>A0A1D1WAK2_RAMVA</name>
<keyword evidence="3" id="KW-1185">Reference proteome</keyword>
<feature type="transmembrane region" description="Helical" evidence="1">
    <location>
        <begin position="45"/>
        <end position="65"/>
    </location>
</feature>